<feature type="compositionally biased region" description="Basic and acidic residues" evidence="2">
    <location>
        <begin position="798"/>
        <end position="811"/>
    </location>
</feature>
<dbReference type="InterPro" id="IPR036869">
    <property type="entry name" value="J_dom_sf"/>
</dbReference>
<feature type="compositionally biased region" description="Low complexity" evidence="2">
    <location>
        <begin position="102"/>
        <end position="115"/>
    </location>
</feature>
<feature type="region of interest" description="Disordered" evidence="2">
    <location>
        <begin position="186"/>
        <end position="208"/>
    </location>
</feature>
<keyword evidence="7" id="KW-1185">Reference proteome</keyword>
<feature type="region of interest" description="Disordered" evidence="2">
    <location>
        <begin position="763"/>
        <end position="825"/>
    </location>
</feature>
<dbReference type="CDD" id="cd06257">
    <property type="entry name" value="DnaJ"/>
    <property type="match status" value="1"/>
</dbReference>
<feature type="compositionally biased region" description="Basic and acidic residues" evidence="2">
    <location>
        <begin position="421"/>
        <end position="434"/>
    </location>
</feature>
<evidence type="ECO:0000313" key="7">
    <source>
        <dbReference type="Proteomes" id="UP001152797"/>
    </source>
</evidence>
<dbReference type="PANTHER" id="PTHR24074">
    <property type="entry name" value="CO-CHAPERONE PROTEIN DJLA"/>
    <property type="match status" value="1"/>
</dbReference>
<feature type="region of interest" description="Disordered" evidence="2">
    <location>
        <begin position="147"/>
        <end position="173"/>
    </location>
</feature>
<feature type="region of interest" description="Disordered" evidence="2">
    <location>
        <begin position="415"/>
        <end position="438"/>
    </location>
</feature>
<dbReference type="SMART" id="SM00271">
    <property type="entry name" value="DnaJ"/>
    <property type="match status" value="1"/>
</dbReference>
<feature type="coiled-coil region" evidence="1">
    <location>
        <begin position="440"/>
        <end position="493"/>
    </location>
</feature>
<accession>A0A9P1GNI9</accession>
<name>A0A9P1GNI9_9DINO</name>
<keyword evidence="1" id="KW-0175">Coiled coil</keyword>
<feature type="domain" description="J" evidence="3">
    <location>
        <begin position="494"/>
        <end position="550"/>
    </location>
</feature>
<comment type="caution">
    <text evidence="4">The sequence shown here is derived from an EMBL/GenBank/DDBJ whole genome shotgun (WGS) entry which is preliminary data.</text>
</comment>
<evidence type="ECO:0000313" key="5">
    <source>
        <dbReference type="EMBL" id="CAL1171498.1"/>
    </source>
</evidence>
<feature type="region of interest" description="Disordered" evidence="2">
    <location>
        <begin position="1"/>
        <end position="120"/>
    </location>
</feature>
<evidence type="ECO:0000313" key="4">
    <source>
        <dbReference type="EMBL" id="CAI4018123.1"/>
    </source>
</evidence>
<organism evidence="4">
    <name type="scientific">Cladocopium goreaui</name>
    <dbReference type="NCBI Taxonomy" id="2562237"/>
    <lineage>
        <taxon>Eukaryota</taxon>
        <taxon>Sar</taxon>
        <taxon>Alveolata</taxon>
        <taxon>Dinophyceae</taxon>
        <taxon>Suessiales</taxon>
        <taxon>Symbiodiniaceae</taxon>
        <taxon>Cladocopium</taxon>
    </lineage>
</organism>
<sequence>MDQVCERPPPVPRKESRTIENSPSRPQSARGIPAASRSSSAPRCPSSQRGSSLPREPTGDVGRGPPQRAASSIDCSSFDRGNGPVPPHNLPGRTAYTRNILGGSPVPQGPPSSFGPGAGIEDLGYKVSPGQFQASLVQTVESLLQSKLSQAPNNSQRRASKVSGSEGSLQRDLSLPTMVDDLVLYTEPQDEHDQRPGLGSVQPKGRAEVMQQWLRPDLPQANLRSERRDPLPRALQLRNSAQAQDAEMEWSTLSDASRQAIRQWVAGQLGGRHCMLVLEQGCAETAVPPTSETSMLPDLRGGAVLNVLSGLFAEGGLLNPQGLGSWLFQAVFSKHPQQVLEEALEQCILEIGDPRLERLTDISPEQVNLALRRLLLKAQFRSCGTLGLAGSQDECTKLQVWLELARLHVEGWPGIAGAPPSKERPQRPSTDKAFGDGGVLKELGKQEIELEAESQQMSLETLRAQNRLIEEYVMRLVRQRDELKQVTKLAEERDSYYILGLSGPSASEEEVKKAYRNLARREHPDKAGIGNKKRFQAIQHAYTSILKKRQLGGPAVPEEEVRDEAPKEVVSALLNESYGYGMQAQEAADSVAVGAHRAMRAWEDSEGKRRSLRGLRELTRQSAVELRGLGQQLRSLGRATVATVRCAEAFLSDNNDIADTLSTGMALRDRCAIVEDAGNACATSAELLERISEATEATLKKVEKAAPDANDGNNLQRLGTRLLTESLARSSSVARRTAEEAISCARKTLDLHKGLMMLDAEARKERERLRKRQQCPEDEPMPAADAERPTEKPSTGQKETKDAKKPEEVPRTPRSRPITPLALQTPRDQLKSAAKRVKERHVSLRVKNLRFLASLNEEALRTQARLFALLERSEGALIPEISVSQKGVIFDLVAQLLDFALAEAGKLAGNLANAPARILERVMSFALALEHGKELAMPVDSRTQALKLASLIDTQLLCQVVTGPFRRRLLALARKRCEGGYANRRSSSGSMKAWEEAANACCERIACCIQQAVMQNGSETQGQATS</sequence>
<evidence type="ECO:0000256" key="1">
    <source>
        <dbReference type="SAM" id="Coils"/>
    </source>
</evidence>
<dbReference type="PROSITE" id="PS50076">
    <property type="entry name" value="DNAJ_2"/>
    <property type="match status" value="1"/>
</dbReference>
<feature type="compositionally biased region" description="Low complexity" evidence="2">
    <location>
        <begin position="28"/>
        <end position="49"/>
    </location>
</feature>
<dbReference type="EMBL" id="CAMXCT030006677">
    <property type="protein sequence ID" value="CAL4805435.1"/>
    <property type="molecule type" value="Genomic_DNA"/>
</dbReference>
<dbReference type="EMBL" id="CAMXCT020006677">
    <property type="protein sequence ID" value="CAL1171498.1"/>
    <property type="molecule type" value="Genomic_DNA"/>
</dbReference>
<dbReference type="InterPro" id="IPR001623">
    <property type="entry name" value="DnaJ_domain"/>
</dbReference>
<reference evidence="5" key="2">
    <citation type="submission" date="2024-04" db="EMBL/GenBank/DDBJ databases">
        <authorList>
            <person name="Chen Y."/>
            <person name="Shah S."/>
            <person name="Dougan E. K."/>
            <person name="Thang M."/>
            <person name="Chan C."/>
        </authorList>
    </citation>
    <scope>NUCLEOTIDE SEQUENCE [LARGE SCALE GENOMIC DNA]</scope>
</reference>
<evidence type="ECO:0000259" key="3">
    <source>
        <dbReference type="PROSITE" id="PS50076"/>
    </source>
</evidence>
<dbReference type="Proteomes" id="UP001152797">
    <property type="component" value="Unassembled WGS sequence"/>
</dbReference>
<proteinExistence type="predicted"/>
<dbReference type="EMBL" id="CAMXCT010006677">
    <property type="protein sequence ID" value="CAI4018123.1"/>
    <property type="molecule type" value="Genomic_DNA"/>
</dbReference>
<dbReference type="Gene3D" id="1.10.287.110">
    <property type="entry name" value="DnaJ domain"/>
    <property type="match status" value="1"/>
</dbReference>
<evidence type="ECO:0000313" key="6">
    <source>
        <dbReference type="EMBL" id="CAL4805435.1"/>
    </source>
</evidence>
<reference evidence="4" key="1">
    <citation type="submission" date="2022-10" db="EMBL/GenBank/DDBJ databases">
        <authorList>
            <person name="Chen Y."/>
            <person name="Dougan E. K."/>
            <person name="Chan C."/>
            <person name="Rhodes N."/>
            <person name="Thang M."/>
        </authorList>
    </citation>
    <scope>NUCLEOTIDE SEQUENCE</scope>
</reference>
<dbReference type="Pfam" id="PF00226">
    <property type="entry name" value="DnaJ"/>
    <property type="match status" value="1"/>
</dbReference>
<dbReference type="InterPro" id="IPR050817">
    <property type="entry name" value="DjlA_DnaK_co-chaperone"/>
</dbReference>
<dbReference type="OrthoDB" id="440578at2759"/>
<gene>
    <name evidence="4" type="ORF">C1SCF055_LOCUS42718</name>
</gene>
<dbReference type="SUPFAM" id="SSF46565">
    <property type="entry name" value="Chaperone J-domain"/>
    <property type="match status" value="1"/>
</dbReference>
<protein>
    <submittedName>
        <fullName evidence="6">J domain-containing protein</fullName>
    </submittedName>
</protein>
<dbReference type="AlphaFoldDB" id="A0A9P1GNI9"/>
<feature type="compositionally biased region" description="Polar residues" evidence="2">
    <location>
        <begin position="147"/>
        <end position="168"/>
    </location>
</feature>
<evidence type="ECO:0000256" key="2">
    <source>
        <dbReference type="SAM" id="MobiDB-lite"/>
    </source>
</evidence>